<protein>
    <submittedName>
        <fullName evidence="1">15_t:CDS:1</fullName>
    </submittedName>
</protein>
<dbReference type="EMBL" id="CAJVPK010000661">
    <property type="protein sequence ID" value="CAG8537264.1"/>
    <property type="molecule type" value="Genomic_DNA"/>
</dbReference>
<name>A0A9N9FHT0_9GLOM</name>
<keyword evidence="2" id="KW-1185">Reference proteome</keyword>
<reference evidence="1" key="1">
    <citation type="submission" date="2021-06" db="EMBL/GenBank/DDBJ databases">
        <authorList>
            <person name="Kallberg Y."/>
            <person name="Tangrot J."/>
            <person name="Rosling A."/>
        </authorList>
    </citation>
    <scope>NUCLEOTIDE SEQUENCE</scope>
    <source>
        <strain evidence="1">AZ414A</strain>
    </source>
</reference>
<organism evidence="1 2">
    <name type="scientific">Diversispora eburnea</name>
    <dbReference type="NCBI Taxonomy" id="1213867"/>
    <lineage>
        <taxon>Eukaryota</taxon>
        <taxon>Fungi</taxon>
        <taxon>Fungi incertae sedis</taxon>
        <taxon>Mucoromycota</taxon>
        <taxon>Glomeromycotina</taxon>
        <taxon>Glomeromycetes</taxon>
        <taxon>Diversisporales</taxon>
        <taxon>Diversisporaceae</taxon>
        <taxon>Diversispora</taxon>
    </lineage>
</organism>
<proteinExistence type="predicted"/>
<gene>
    <name evidence="1" type="ORF">DEBURN_LOCUS6434</name>
</gene>
<sequence length="133" mass="14911">MELDFLGNELAESESLDVTFLSGHIARNNANSNHSRVPAQICMVSNIASSTIQSEFDSWKLSNKLKKLYNHFNNTVLNQFPCVPYIFPNVSLCFHPNSEIEKIALCKSCTIDVLFGNNTSQTWYHPILLTAAS</sequence>
<dbReference type="Proteomes" id="UP000789706">
    <property type="component" value="Unassembled WGS sequence"/>
</dbReference>
<dbReference type="AlphaFoldDB" id="A0A9N9FHT0"/>
<evidence type="ECO:0000313" key="1">
    <source>
        <dbReference type="EMBL" id="CAG8537264.1"/>
    </source>
</evidence>
<dbReference type="OrthoDB" id="2447506at2759"/>
<comment type="caution">
    <text evidence="1">The sequence shown here is derived from an EMBL/GenBank/DDBJ whole genome shotgun (WGS) entry which is preliminary data.</text>
</comment>
<accession>A0A9N9FHT0</accession>
<evidence type="ECO:0000313" key="2">
    <source>
        <dbReference type="Proteomes" id="UP000789706"/>
    </source>
</evidence>